<proteinExistence type="predicted"/>
<feature type="transmembrane region" description="Helical" evidence="1">
    <location>
        <begin position="12"/>
        <end position="33"/>
    </location>
</feature>
<organism evidence="3 6">
    <name type="scientific">Halorubrum ezzemoulense</name>
    <name type="common">Halorubrum chaoviator</name>
    <dbReference type="NCBI Taxonomy" id="337243"/>
    <lineage>
        <taxon>Archaea</taxon>
        <taxon>Methanobacteriati</taxon>
        <taxon>Methanobacteriota</taxon>
        <taxon>Stenosarchaea group</taxon>
        <taxon>Halobacteria</taxon>
        <taxon>Halobacteriales</taxon>
        <taxon>Haloferacaceae</taxon>
        <taxon>Halorubrum</taxon>
    </lineage>
</organism>
<evidence type="ECO:0000259" key="2">
    <source>
        <dbReference type="Pfam" id="PF25933"/>
    </source>
</evidence>
<dbReference type="RefSeq" id="WP_094552376.1">
    <property type="nucleotide sequence ID" value="NZ_NHOZ01000020.1"/>
</dbReference>
<sequence length="199" mass="20871">MRRWLDTPAIRGPVIGVGAFAIGYLIVLAITIVGEQATLVAQNNPQAAGWLYYNAQLANVVTIGGNGGWTTAFTGQEFNLLTQILWNQPVPTGQLIEQSSFLSGVVPPATYHCVPIVILFAAGFLFVRRGNVETTWGAVAASGSIAMGTTLAASVGTLLLTVQVDGLVIRPDPLEGILMAGLFFPMAISVLGCLAATRT</sequence>
<accession>A0A256JA26</accession>
<evidence type="ECO:0000313" key="6">
    <source>
        <dbReference type="Proteomes" id="UP000215731"/>
    </source>
</evidence>
<comment type="caution">
    <text evidence="3">The sequence shown here is derived from an EMBL/GenBank/DDBJ whole genome shotgun (WGS) entry which is preliminary data.</text>
</comment>
<gene>
    <name evidence="4" type="ORF">DJ79_06200</name>
    <name evidence="3" type="ORF">DJ80_01645</name>
</gene>
<protein>
    <recommendedName>
        <fullName evidence="2">DUF7978 domain-containing protein</fullName>
    </recommendedName>
</protein>
<dbReference type="EMBL" id="NHPA01000035">
    <property type="protein sequence ID" value="OYR68322.1"/>
    <property type="molecule type" value="Genomic_DNA"/>
</dbReference>
<dbReference type="Pfam" id="PF25933">
    <property type="entry name" value="DUF7978"/>
    <property type="match status" value="1"/>
</dbReference>
<keyword evidence="1" id="KW-0812">Transmembrane</keyword>
<feature type="transmembrane region" description="Helical" evidence="1">
    <location>
        <begin position="109"/>
        <end position="127"/>
    </location>
</feature>
<evidence type="ECO:0000313" key="5">
    <source>
        <dbReference type="Proteomes" id="UP000215607"/>
    </source>
</evidence>
<name>A0A256JA26_HALEZ</name>
<dbReference type="Proteomes" id="UP000215607">
    <property type="component" value="Unassembled WGS sequence"/>
</dbReference>
<reference evidence="3" key="2">
    <citation type="submission" date="2017-05" db="EMBL/GenBank/DDBJ databases">
        <authorList>
            <person name="Song R."/>
            <person name="Chenine A.L."/>
            <person name="Ruprecht R.M."/>
        </authorList>
    </citation>
    <scope>NUCLEOTIDE SEQUENCE</scope>
    <source>
        <strain evidence="4">Ga2p</strain>
        <strain evidence="3">Ga36</strain>
    </source>
</reference>
<feature type="transmembrane region" description="Helical" evidence="1">
    <location>
        <begin position="139"/>
        <end position="164"/>
    </location>
</feature>
<feature type="domain" description="DUF7978" evidence="2">
    <location>
        <begin position="8"/>
        <end position="197"/>
    </location>
</feature>
<reference evidence="5 6" key="1">
    <citation type="journal article" date="2014" name="Front. Microbiol.">
        <title>Population and genomic analysis of the genus Halorubrum.</title>
        <authorList>
            <person name="Fullmer M.S."/>
            <person name="Soucy S.M."/>
            <person name="Swithers K.S."/>
            <person name="Makkay A.M."/>
            <person name="Wheeler R."/>
            <person name="Ventosa A."/>
            <person name="Gogarten J.P."/>
            <person name="Papke R.T."/>
        </authorList>
    </citation>
    <scope>NUCLEOTIDE SEQUENCE [LARGE SCALE GENOMIC DNA]</scope>
    <source>
        <strain evidence="4 5">Ga2p</strain>
        <strain evidence="3 6">Ga36</strain>
    </source>
</reference>
<dbReference type="EMBL" id="NHOZ01000020">
    <property type="protein sequence ID" value="OYR65649.1"/>
    <property type="molecule type" value="Genomic_DNA"/>
</dbReference>
<dbReference type="InterPro" id="IPR058284">
    <property type="entry name" value="DUF7978"/>
</dbReference>
<dbReference type="AlphaFoldDB" id="A0A256JA26"/>
<evidence type="ECO:0000256" key="1">
    <source>
        <dbReference type="SAM" id="Phobius"/>
    </source>
</evidence>
<evidence type="ECO:0000313" key="4">
    <source>
        <dbReference type="EMBL" id="OYR68322.1"/>
    </source>
</evidence>
<dbReference type="Proteomes" id="UP000215731">
    <property type="component" value="Unassembled WGS sequence"/>
</dbReference>
<feature type="transmembrane region" description="Helical" evidence="1">
    <location>
        <begin position="176"/>
        <end position="197"/>
    </location>
</feature>
<evidence type="ECO:0000313" key="3">
    <source>
        <dbReference type="EMBL" id="OYR65649.1"/>
    </source>
</evidence>
<keyword evidence="1" id="KW-0472">Membrane</keyword>
<keyword evidence="1" id="KW-1133">Transmembrane helix</keyword>